<accession>A0A545U8F0</accession>
<comment type="caution">
    <text evidence="2">The sequence shown here is derived from an EMBL/GenBank/DDBJ whole genome shotgun (WGS) entry which is preliminary data.</text>
</comment>
<dbReference type="InterPro" id="IPR029058">
    <property type="entry name" value="AB_hydrolase_fold"/>
</dbReference>
<name>A0A545U8F0_9GAMM</name>
<dbReference type="AlphaFoldDB" id="A0A545U8F0"/>
<dbReference type="RefSeq" id="WP_142902597.1">
    <property type="nucleotide sequence ID" value="NZ_ML660087.1"/>
</dbReference>
<feature type="domain" description="Serine hydrolase" evidence="1">
    <location>
        <begin position="94"/>
        <end position="229"/>
    </location>
</feature>
<dbReference type="PANTHER" id="PTHR12277">
    <property type="entry name" value="ALPHA/BETA HYDROLASE DOMAIN-CONTAINING PROTEIN"/>
    <property type="match status" value="1"/>
</dbReference>
<dbReference type="InterPro" id="IPR005645">
    <property type="entry name" value="FSH-like_dom"/>
</dbReference>
<organism evidence="2 3">
    <name type="scientific">Exilibacterium tricleocarpae</name>
    <dbReference type="NCBI Taxonomy" id="2591008"/>
    <lineage>
        <taxon>Bacteria</taxon>
        <taxon>Pseudomonadati</taxon>
        <taxon>Pseudomonadota</taxon>
        <taxon>Gammaproteobacteria</taxon>
        <taxon>Cellvibrionales</taxon>
        <taxon>Cellvibrionaceae</taxon>
        <taxon>Exilibacterium</taxon>
    </lineage>
</organism>
<reference evidence="2 3" key="1">
    <citation type="submission" date="2019-06" db="EMBL/GenBank/DDBJ databases">
        <title>Whole genome sequence for Cellvibrionaceae sp. R142.</title>
        <authorList>
            <person name="Wang G."/>
        </authorList>
    </citation>
    <scope>NUCLEOTIDE SEQUENCE [LARGE SCALE GENOMIC DNA]</scope>
    <source>
        <strain evidence="2 3">R142</strain>
    </source>
</reference>
<dbReference type="SUPFAM" id="SSF53474">
    <property type="entry name" value="alpha/beta-Hydrolases"/>
    <property type="match status" value="1"/>
</dbReference>
<keyword evidence="3" id="KW-1185">Reference proteome</keyword>
<dbReference type="Proteomes" id="UP000319732">
    <property type="component" value="Unassembled WGS sequence"/>
</dbReference>
<dbReference type="Pfam" id="PF03959">
    <property type="entry name" value="FSH1"/>
    <property type="match status" value="1"/>
</dbReference>
<evidence type="ECO:0000313" key="3">
    <source>
        <dbReference type="Proteomes" id="UP000319732"/>
    </source>
</evidence>
<dbReference type="Gene3D" id="3.40.50.1820">
    <property type="entry name" value="alpha/beta hydrolase"/>
    <property type="match status" value="1"/>
</dbReference>
<proteinExistence type="predicted"/>
<protein>
    <submittedName>
        <fullName evidence="2">Alpha/beta hydrolase</fullName>
    </submittedName>
</protein>
<dbReference type="GO" id="GO:0016787">
    <property type="term" value="F:hydrolase activity"/>
    <property type="evidence" value="ECO:0007669"/>
    <property type="project" value="UniProtKB-KW"/>
</dbReference>
<evidence type="ECO:0000313" key="2">
    <source>
        <dbReference type="EMBL" id="TQV85746.1"/>
    </source>
</evidence>
<gene>
    <name evidence="2" type="ORF">FKG94_02575</name>
</gene>
<evidence type="ECO:0000259" key="1">
    <source>
        <dbReference type="Pfam" id="PF03959"/>
    </source>
</evidence>
<keyword evidence="2" id="KW-0378">Hydrolase</keyword>
<dbReference type="EMBL" id="VHSG01000003">
    <property type="protein sequence ID" value="TQV85746.1"/>
    <property type="molecule type" value="Genomic_DNA"/>
</dbReference>
<dbReference type="OrthoDB" id="9798884at2"/>
<sequence>MKGFFITVLVGYVLLCLLLGLSQRRLLYFPQAAEPVRQAEGISFDNAGIMLRGWVLNPGRDRAVLYYGGNAENVEYNIDFFRAVLPEYSVYLIPYRGYGNSDGSPSEAGFYSDALYIHDQVRPRHTSVALIGRSLGSGVATYVAAERDVERVLLVSPFDSVENLAKQRFRIFPVGLLLVDKYRSYERARRIDAPVLVLIAENDQVVPRPRTDALLAAFTPEQQVEAVVIKNAGHNDISGFAQYSSQVRNFFSAAATLP</sequence>
<dbReference type="PANTHER" id="PTHR12277:SF81">
    <property type="entry name" value="PROTEIN ABHD13"/>
    <property type="match status" value="1"/>
</dbReference>